<sequence length="1388" mass="151462">MAVNIPFNQTGTASYYHTRPAAQHKNIPGLLSQFSHVWEWDAEDPHIQELVSRDDQNKIVTFTAFEGHTGATWGRVKLAAAGLVAKKNGVDVESFSATSINTSGNDSTVVVSYKGLADGVYDIYGWVNDAYGNRSETKFFTITNDNTPPSIAITIPSGNNVESLDNILIDVTDGMTAKPTVTMVNLKGGPASDDVYLTVRAVSDTRFKLEYPVMFPSLKAGESYTLSIEAKDAQQNTAKASAQFEYKPQQVTLADGMDGKVMIPAVTQEFTHADGSKIIETKPLTLNDGSTVTGSYDVFATLRSDAKVPLVVNGVRIEPGQTMGIMSQHNFGASGGRLSLSVKPAVADVIGTSGLLVMTAAPNSPILVLDVTTWKPTAKLSAESWTVRQVIDPVKIFALPDAGVPCRFTSKEDEAKRSDPIRDPVCLLQWDRTPDEAEQSTQETEGLKLAGLVGQAVSLGEQPVEYSLYLFSGDGSKVKVGGGNRNLTVTTAYGSVGYTPGPELAQVNRIIESFDVRMSQNLGPACSMTLSADQAKKDAANKASGSISRTCLFEWQAIPDGLMQDQSTTTPGLSGTLADKKAHPVGWRVSTYSKNGTRVTLNDQTFTIDAIDPPVPTVDLSSKYKFRDNIYMVPMQGDYLGDATITAERADLDVAIMRNTDTLESETFTPGWGANTKVYRRLNTDQRALWEETTYKVKAAYNKVPEVKTEAVYRAVSVPSYNLVPVVEVAGDTAIDTQALPVRVKIQDQYKPNEAFDATAMGTWKVRLIRQMAYNKTEVLTDFANAPNGEASFAVDLSKVDTTSVRIVAEAELVSPFEGYTRTVQSTRPAFLTVLRGGAIGAEVDARRLSGEAPFTAVFKLALNDRQDYRATGDVVWDVSSDGGATWESSTPEERYKYQMVKVFEKGTYKVRAKVINRNSSAAAYTEVVDVIAYDKPKLEVKGPQTLFVGSEGTFSTRLTVKDEEIGADNAVVEWSTDGGKTYDKQGPTLTLSSDKDTRIKLWARVRSGDAPADDEYAYRVAKTAVEFRVVKPPRPYVSGPSVIETGKTYTFKATNSLPYKGMDVQVKGVFVLPNGQRVDGDTAQYTPSAEDLTRERVETSYTAWIEGFREQGAEATHSMYSRVWEYVWPRFGMQVRRTANVAPAAITMTARPIGFSGKLDEAVYEWTLPEGATIEDQKQPAVRVFTMGRAGEYLVKLTVRDARGNETVLEEPVKLGEAEQYVIDLQYSGSNANDREPLDVLLRPYISGGHPRDRIQTRQYTVDGKPLESAGFYGRTTLQAGEHQIMLKATSEMGKNVEGKLMLKVAENKLPTCTVRSRETIGSWIVYAGCEDSDGRMKSYQWTVGGEVQAITADRLTISKGKSGVMPPITLVGVDDSGGKSESVSLN</sequence>
<dbReference type="InterPro" id="IPR022038">
    <property type="entry name" value="Ig-like_bact"/>
</dbReference>
<evidence type="ECO:0000313" key="3">
    <source>
        <dbReference type="Proteomes" id="UP001284547"/>
    </source>
</evidence>
<organism evidence="2 3">
    <name type="scientific">Klebsiella quasipneumoniae subsp. quasipneumoniae</name>
    <dbReference type="NCBI Taxonomy" id="1667327"/>
    <lineage>
        <taxon>Bacteria</taxon>
        <taxon>Pseudomonadati</taxon>
        <taxon>Pseudomonadota</taxon>
        <taxon>Gammaproteobacteria</taxon>
        <taxon>Enterobacterales</taxon>
        <taxon>Enterobacteriaceae</taxon>
        <taxon>Klebsiella/Raoultella group</taxon>
        <taxon>Klebsiella</taxon>
        <taxon>Klebsiella pneumoniae complex</taxon>
    </lineage>
</organism>
<dbReference type="SUPFAM" id="SSF110296">
    <property type="entry name" value="Oligoxyloglucan reducing end-specific cellobiohydrolase"/>
    <property type="match status" value="1"/>
</dbReference>
<proteinExistence type="predicted"/>
<name>A0AAW8XY18_9ENTR</name>
<dbReference type="Pfam" id="PF13750">
    <property type="entry name" value="Big_3_3"/>
    <property type="match status" value="1"/>
</dbReference>
<dbReference type="EMBL" id="JAWHZD010000044">
    <property type="protein sequence ID" value="MDV0845153.1"/>
    <property type="molecule type" value="Genomic_DNA"/>
</dbReference>
<reference evidence="2" key="1">
    <citation type="submission" date="2023-10" db="EMBL/GenBank/DDBJ databases">
        <title>Surveillance and assessment of the effects of hospital wastewater treatment on clearance of pathogenic bacterial and antimicrobial resistance genes.</title>
        <authorList>
            <person name="Wu Y."/>
        </authorList>
    </citation>
    <scope>NUCLEOTIDE SEQUENCE</scope>
    <source>
        <strain evidence="2">23-M-SRM-33-1</strain>
    </source>
</reference>
<gene>
    <name evidence="2" type="ORF">RZP41_28530</name>
</gene>
<dbReference type="RefSeq" id="WP_270802412.1">
    <property type="nucleotide sequence ID" value="NZ_JAWHZD010000044.1"/>
</dbReference>
<feature type="domain" description="Ig-like" evidence="1">
    <location>
        <begin position="107"/>
        <end position="257"/>
    </location>
</feature>
<accession>A0AAW8XY18</accession>
<dbReference type="Proteomes" id="UP001284547">
    <property type="component" value="Unassembled WGS sequence"/>
</dbReference>
<evidence type="ECO:0000259" key="1">
    <source>
        <dbReference type="Pfam" id="PF13750"/>
    </source>
</evidence>
<comment type="caution">
    <text evidence="2">The sequence shown here is derived from an EMBL/GenBank/DDBJ whole genome shotgun (WGS) entry which is preliminary data.</text>
</comment>
<evidence type="ECO:0000313" key="2">
    <source>
        <dbReference type="EMBL" id="MDV0845153.1"/>
    </source>
</evidence>
<protein>
    <submittedName>
        <fullName evidence="2">Ig-like domain-containing protein</fullName>
    </submittedName>
</protein>